<dbReference type="InterPro" id="IPR000626">
    <property type="entry name" value="Ubiquitin-like_dom"/>
</dbReference>
<dbReference type="EMBL" id="JAKROA010000017">
    <property type="protein sequence ID" value="KAL5103545.1"/>
    <property type="molecule type" value="Genomic_DNA"/>
</dbReference>
<dbReference type="InterPro" id="IPR023214">
    <property type="entry name" value="HAD_sf"/>
</dbReference>
<feature type="region of interest" description="Disordered" evidence="2">
    <location>
        <begin position="614"/>
        <end position="638"/>
    </location>
</feature>
<dbReference type="Gene3D" id="3.40.50.1000">
    <property type="entry name" value="HAD superfamily/HAD-like"/>
    <property type="match status" value="1"/>
</dbReference>
<dbReference type="Pfam" id="PF03031">
    <property type="entry name" value="NIF"/>
    <property type="match status" value="1"/>
</dbReference>
<dbReference type="PANTHER" id="PTHR48493:SF1">
    <property type="entry name" value="UBIQUITIN-LIKE DOMAIN-CONTAINING CTD PHOSPHATASE 1"/>
    <property type="match status" value="1"/>
</dbReference>
<evidence type="ECO:0000256" key="1">
    <source>
        <dbReference type="ARBA" id="ARBA00014187"/>
    </source>
</evidence>
<dbReference type="SMART" id="SM00577">
    <property type="entry name" value="CPDc"/>
    <property type="match status" value="1"/>
</dbReference>
<dbReference type="Proteomes" id="UP001651158">
    <property type="component" value="Unassembled WGS sequence"/>
</dbReference>
<comment type="caution">
    <text evidence="5">The sequence shown here is derived from an EMBL/GenBank/DDBJ whole genome shotgun (WGS) entry which is preliminary data.</text>
</comment>
<organism evidence="5 6">
    <name type="scientific">Taenia crassiceps</name>
    <dbReference type="NCBI Taxonomy" id="6207"/>
    <lineage>
        <taxon>Eukaryota</taxon>
        <taxon>Metazoa</taxon>
        <taxon>Spiralia</taxon>
        <taxon>Lophotrochozoa</taxon>
        <taxon>Platyhelminthes</taxon>
        <taxon>Cestoda</taxon>
        <taxon>Eucestoda</taxon>
        <taxon>Cyclophyllidea</taxon>
        <taxon>Taeniidae</taxon>
        <taxon>Taenia</taxon>
    </lineage>
</organism>
<gene>
    <name evidence="5" type="ORF">TcWFU_005149</name>
</gene>
<dbReference type="InterPro" id="IPR029071">
    <property type="entry name" value="Ubiquitin-like_domsf"/>
</dbReference>
<evidence type="ECO:0000256" key="2">
    <source>
        <dbReference type="SAM" id="MobiDB-lite"/>
    </source>
</evidence>
<protein>
    <recommendedName>
        <fullName evidence="1">Ubiquitin-like domain-containing CTD phosphatase 1</fullName>
    </recommendedName>
</protein>
<evidence type="ECO:0000313" key="6">
    <source>
        <dbReference type="Proteomes" id="UP001651158"/>
    </source>
</evidence>
<dbReference type="InterPro" id="IPR004274">
    <property type="entry name" value="FCP1_dom"/>
</dbReference>
<dbReference type="PANTHER" id="PTHR48493">
    <property type="entry name" value="UBIQUITIN-LIKE DOMAIN-CONTAINING CTD PHOSPHATASE 1"/>
    <property type="match status" value="1"/>
</dbReference>
<feature type="domain" description="FCP1 homology" evidence="4">
    <location>
        <begin position="393"/>
        <end position="585"/>
    </location>
</feature>
<dbReference type="SUPFAM" id="SSF56784">
    <property type="entry name" value="HAD-like"/>
    <property type="match status" value="1"/>
</dbReference>
<evidence type="ECO:0000313" key="5">
    <source>
        <dbReference type="EMBL" id="KAL5103545.1"/>
    </source>
</evidence>
<reference evidence="5 6" key="1">
    <citation type="journal article" date="2022" name="Front. Cell. Infect. Microbiol.">
        <title>The Genomes of Two Strains of Taenia crassiceps the Animal Model for the Study of Human Cysticercosis.</title>
        <authorList>
            <person name="Bobes R.J."/>
            <person name="Estrada K."/>
            <person name="Rios-Valencia D.G."/>
            <person name="Calderon-Gallegos A."/>
            <person name="de la Torre P."/>
            <person name="Carrero J.C."/>
            <person name="Sanchez-Flores A."/>
            <person name="Laclette J.P."/>
        </authorList>
    </citation>
    <scope>NUCLEOTIDE SEQUENCE [LARGE SCALE GENOMIC DNA]</scope>
    <source>
        <strain evidence="5">WFUcys</strain>
    </source>
</reference>
<sequence>MRQRKDGGNGIVEAGWESVKRALVHGWKESDEEVADVLCVVAASISDFDIVSRSRLVCASSCIAAVGAAASVAGSATSAPHVCPERTSTLVQSPREANVLCAQPMNPPYDRCLIVVESDSIACYSNHSNRHDHKVSLNMGHDIQFSKAPTHCHCYTPHYQDEYNTGGQLRNAASEASEDSNSPTAVIVSVQSFFLHVIRLHRRLCHHHLASPCITSHPFCSPIVINAEEMADDDWDVSNSQADFEKANPPSSLKMIKATSKGAITAPALIVFFVRLCHDWRASGCLKEKLYQLTNVPPKNQKLLGLVVEKGQALSDELPLKYLVLKPTTKLMLLGSTDEERNKVIELSNIEPPDVIDDYDFTEEDLAVFMRPENLEKLAKRCNTYKFVKIAEFRSGKRLLVLDIDYTIFDHLTPAESVKHLMRPYLIPFLTRAYEFYDIAIWSATSMTWILAKISQMDLISQTIVNRVRQRRVDADNEDSNFVPNLGADLEDTDRPFKICLLIDSGAMISVNLPDHGVKGVKPLAVIWRKFPQFGPHNTIMFDDVRRNFAMNPGSGLRIHSYRDANVNYAEDRELVHLADYLELIARRETDFQRLNHDKWSHYVEKYQRYLSNHQKRSSDEATEENCEGQDQKRPSLS</sequence>
<dbReference type="PROSITE" id="PS50053">
    <property type="entry name" value="UBIQUITIN_2"/>
    <property type="match status" value="1"/>
</dbReference>
<dbReference type="PROSITE" id="PS50969">
    <property type="entry name" value="FCP1"/>
    <property type="match status" value="1"/>
</dbReference>
<dbReference type="Gene3D" id="3.10.20.90">
    <property type="entry name" value="Phosphatidylinositol 3-kinase Catalytic Subunit, Chain A, domain 1"/>
    <property type="match status" value="1"/>
</dbReference>
<dbReference type="InterPro" id="IPR036412">
    <property type="entry name" value="HAD-like_sf"/>
</dbReference>
<keyword evidence="6" id="KW-1185">Reference proteome</keyword>
<evidence type="ECO:0000259" key="4">
    <source>
        <dbReference type="PROSITE" id="PS50969"/>
    </source>
</evidence>
<name>A0ABR4Q1K8_9CEST</name>
<dbReference type="InterPro" id="IPR051658">
    <property type="entry name" value="UBLCP1"/>
</dbReference>
<accession>A0ABR4Q1K8</accession>
<feature type="domain" description="Ubiquitin-like" evidence="3">
    <location>
        <begin position="286"/>
        <end position="334"/>
    </location>
</feature>
<dbReference type="SUPFAM" id="SSF54236">
    <property type="entry name" value="Ubiquitin-like"/>
    <property type="match status" value="1"/>
</dbReference>
<proteinExistence type="predicted"/>
<evidence type="ECO:0000259" key="3">
    <source>
        <dbReference type="PROSITE" id="PS50053"/>
    </source>
</evidence>